<reference evidence="1" key="1">
    <citation type="journal article" date="2021" name="Proc. Natl. Acad. Sci. U.S.A.">
        <title>A Catalog of Tens of Thousands of Viruses from Human Metagenomes Reveals Hidden Associations with Chronic Diseases.</title>
        <authorList>
            <person name="Tisza M.J."/>
            <person name="Buck C.B."/>
        </authorList>
    </citation>
    <scope>NUCLEOTIDE SEQUENCE</scope>
    <source>
        <strain evidence="1">CtjhW4</strain>
    </source>
</reference>
<sequence>MDNLNCHQNTLHQQKLHILQYFLQLNHKHLQEDQQLIQN</sequence>
<dbReference type="EMBL" id="BK015491">
    <property type="protein sequence ID" value="DAE09672.1"/>
    <property type="molecule type" value="Genomic_DNA"/>
</dbReference>
<protein>
    <submittedName>
        <fullName evidence="1">Uncharacterized protein</fullName>
    </submittedName>
</protein>
<evidence type="ECO:0000313" key="1">
    <source>
        <dbReference type="EMBL" id="DAE09672.1"/>
    </source>
</evidence>
<organism evidence="1">
    <name type="scientific">Myoviridae sp. ctjhW4</name>
    <dbReference type="NCBI Taxonomy" id="2825162"/>
    <lineage>
        <taxon>Viruses</taxon>
        <taxon>Duplodnaviria</taxon>
        <taxon>Heunggongvirae</taxon>
        <taxon>Uroviricota</taxon>
        <taxon>Caudoviricetes</taxon>
    </lineage>
</organism>
<accession>A0A8S5PS94</accession>
<name>A0A8S5PS94_9CAUD</name>
<proteinExistence type="predicted"/>